<dbReference type="PANTHER" id="PTHR42103:SF2">
    <property type="entry name" value="AB HYDROLASE-1 DOMAIN-CONTAINING PROTEIN"/>
    <property type="match status" value="1"/>
</dbReference>
<protein>
    <submittedName>
        <fullName evidence="2">Alpha/beta hydrolase</fullName>
    </submittedName>
</protein>
<dbReference type="GO" id="GO:0016787">
    <property type="term" value="F:hydrolase activity"/>
    <property type="evidence" value="ECO:0007669"/>
    <property type="project" value="UniProtKB-KW"/>
</dbReference>
<dbReference type="SUPFAM" id="SSF53474">
    <property type="entry name" value="alpha/beta-Hydrolases"/>
    <property type="match status" value="1"/>
</dbReference>
<reference evidence="2 3" key="1">
    <citation type="submission" date="2023-11" db="EMBL/GenBank/DDBJ databases">
        <title>Draft genome of Azohydromonas lata strain H1 (DSM1123), a polyhydroxyalkanoate producer.</title>
        <authorList>
            <person name="Traversa D."/>
            <person name="D'Addabbo P."/>
            <person name="Pazzani C."/>
            <person name="Manzari C."/>
            <person name="Chiara M."/>
            <person name="Scrascia M."/>
        </authorList>
    </citation>
    <scope>NUCLEOTIDE SEQUENCE [LARGE SCALE GENOMIC DNA]</scope>
    <source>
        <strain evidence="2 3">H1</strain>
    </source>
</reference>
<dbReference type="EMBL" id="JAXOJX010000024">
    <property type="protein sequence ID" value="MDZ5457931.1"/>
    <property type="molecule type" value="Genomic_DNA"/>
</dbReference>
<keyword evidence="3" id="KW-1185">Reference proteome</keyword>
<comment type="caution">
    <text evidence="2">The sequence shown here is derived from an EMBL/GenBank/DDBJ whole genome shotgun (WGS) entry which is preliminary data.</text>
</comment>
<evidence type="ECO:0000259" key="1">
    <source>
        <dbReference type="Pfam" id="PF12146"/>
    </source>
</evidence>
<dbReference type="Proteomes" id="UP001293718">
    <property type="component" value="Unassembled WGS sequence"/>
</dbReference>
<sequence>MHAPLTLFGRALDTRGAVLVEGPAGAMEVFIDAPAHASRGVAVVAHPQPLLGGSAQHKIPQLLARALRDEGWLSLRPNFRGVGASQGKHDHGVGEAQDLLALAERLRAEHEGMPLALIGFSFGAFVQAHVARRLADAGRPAARVVLAGMPSGEVQSGRRFETPAAGDEALVIHGEFDETVPLPNVLDWARPIAKPVVVVPGADHFFSGKLPLLRSLTVSHLSSCR</sequence>
<evidence type="ECO:0000313" key="3">
    <source>
        <dbReference type="Proteomes" id="UP001293718"/>
    </source>
</evidence>
<gene>
    <name evidence="2" type="ORF">SM757_15235</name>
</gene>
<feature type="domain" description="Serine aminopeptidase S33" evidence="1">
    <location>
        <begin position="61"/>
        <end position="147"/>
    </location>
</feature>
<dbReference type="RefSeq" id="WP_322466110.1">
    <property type="nucleotide sequence ID" value="NZ_JAXOJX010000024.1"/>
</dbReference>
<proteinExistence type="predicted"/>
<dbReference type="InterPro" id="IPR029058">
    <property type="entry name" value="AB_hydrolase_fold"/>
</dbReference>
<dbReference type="Gene3D" id="3.40.50.1820">
    <property type="entry name" value="alpha/beta hydrolase"/>
    <property type="match status" value="1"/>
</dbReference>
<dbReference type="InterPro" id="IPR022742">
    <property type="entry name" value="Hydrolase_4"/>
</dbReference>
<evidence type="ECO:0000313" key="2">
    <source>
        <dbReference type="EMBL" id="MDZ5457931.1"/>
    </source>
</evidence>
<organism evidence="2 3">
    <name type="scientific">Azohydromonas lata</name>
    <dbReference type="NCBI Taxonomy" id="45677"/>
    <lineage>
        <taxon>Bacteria</taxon>
        <taxon>Pseudomonadati</taxon>
        <taxon>Pseudomonadota</taxon>
        <taxon>Betaproteobacteria</taxon>
        <taxon>Burkholderiales</taxon>
        <taxon>Sphaerotilaceae</taxon>
        <taxon>Azohydromonas</taxon>
    </lineage>
</organism>
<accession>A0ABU5IFP3</accession>
<dbReference type="PANTHER" id="PTHR42103">
    <property type="entry name" value="ALPHA/BETA-HYDROLASES SUPERFAMILY PROTEIN"/>
    <property type="match status" value="1"/>
</dbReference>
<dbReference type="Pfam" id="PF12146">
    <property type="entry name" value="Hydrolase_4"/>
    <property type="match status" value="1"/>
</dbReference>
<keyword evidence="2" id="KW-0378">Hydrolase</keyword>
<name>A0ABU5IFP3_9BURK</name>